<gene>
    <name evidence="1" type="ORF">C3E78_11130</name>
</gene>
<keyword evidence="2" id="KW-1185">Reference proteome</keyword>
<accession>A0A5F2EVQ2</accession>
<evidence type="ECO:0000313" key="1">
    <source>
        <dbReference type="EMBL" id="AWB92710.1"/>
    </source>
</evidence>
<reference evidence="2" key="1">
    <citation type="submission" date="2018-01" db="EMBL/GenBank/DDBJ databases">
        <authorList>
            <person name="Li J."/>
        </authorList>
    </citation>
    <scope>NUCLEOTIDE SEQUENCE [LARGE SCALE GENOMIC DNA]</scope>
    <source>
        <strain evidence="2">592</strain>
    </source>
</reference>
<dbReference type="AlphaFoldDB" id="A0A2S0WN60"/>
<proteinExistence type="predicted"/>
<name>A0A2S0WN60_9ACTN</name>
<dbReference type="PROSITE" id="PS51257">
    <property type="entry name" value="PROKAR_LIPOPROTEIN"/>
    <property type="match status" value="1"/>
</dbReference>
<dbReference type="EMBL" id="CP026952">
    <property type="protein sequence ID" value="AWB92710.1"/>
    <property type="molecule type" value="Genomic_DNA"/>
</dbReference>
<dbReference type="Proteomes" id="UP000244384">
    <property type="component" value="Chromosome"/>
</dbReference>
<protein>
    <submittedName>
        <fullName evidence="1">Uncharacterized protein</fullName>
    </submittedName>
</protein>
<dbReference type="KEGG" id="aez:C3E78_11130"/>
<accession>A0A2S0WN60</accession>
<sequence>MTSRAGPIVGRVLVAAGVLALTAGCGPVPVGTLAVSQRDGHLLIAVLRCDDTALRGAEIRHGGPLRTDVPRKRIDDARWTTDLHDEDVIILDAADPGAEWETVRALGDLDPQVSYTASAGGDADHPMGVVAFTTGELDALGEGEWLTEDAQPLAGGGRPTTADLDALRSEFCDH</sequence>
<organism evidence="1 2">
    <name type="scientific">Aeromicrobium chenweiae</name>
    <dbReference type="NCBI Taxonomy" id="2079793"/>
    <lineage>
        <taxon>Bacteria</taxon>
        <taxon>Bacillati</taxon>
        <taxon>Actinomycetota</taxon>
        <taxon>Actinomycetes</taxon>
        <taxon>Propionibacteriales</taxon>
        <taxon>Nocardioidaceae</taxon>
        <taxon>Aeromicrobium</taxon>
    </lineage>
</organism>
<evidence type="ECO:0000313" key="2">
    <source>
        <dbReference type="Proteomes" id="UP000244384"/>
    </source>
</evidence>
<dbReference type="OrthoDB" id="9948899at2"/>
<dbReference type="RefSeq" id="WP_108578357.1">
    <property type="nucleotide sequence ID" value="NZ_CP026952.1"/>
</dbReference>